<evidence type="ECO:0000313" key="5">
    <source>
        <dbReference type="EMBL" id="KAL1498740.1"/>
    </source>
</evidence>
<proteinExistence type="predicted"/>
<comment type="caution">
    <text evidence="5">The sequence shown here is derived from an EMBL/GenBank/DDBJ whole genome shotgun (WGS) entry which is preliminary data.</text>
</comment>
<feature type="domain" description="CUB" evidence="4">
    <location>
        <begin position="383"/>
        <end position="497"/>
    </location>
</feature>
<keyword evidence="1" id="KW-0677">Repeat</keyword>
<feature type="domain" description="CUB" evidence="4">
    <location>
        <begin position="189"/>
        <end position="307"/>
    </location>
</feature>
<dbReference type="Pfam" id="PF00431">
    <property type="entry name" value="CUB"/>
    <property type="match status" value="3"/>
</dbReference>
<dbReference type="Gene3D" id="2.60.120.290">
    <property type="entry name" value="Spermadhesin, CUB domain"/>
    <property type="match status" value="4"/>
</dbReference>
<keyword evidence="6" id="KW-1185">Reference proteome</keyword>
<dbReference type="PANTHER" id="PTHR24251">
    <property type="entry name" value="OVOCHYMASE-RELATED"/>
    <property type="match status" value="1"/>
</dbReference>
<dbReference type="AlphaFoldDB" id="A0AB34IHG3"/>
<dbReference type="InterPro" id="IPR000859">
    <property type="entry name" value="CUB_dom"/>
</dbReference>
<protein>
    <recommendedName>
        <fullName evidence="4">CUB domain-containing protein</fullName>
    </recommendedName>
</protein>
<gene>
    <name evidence="5" type="ORF">AB1Y20_014050</name>
</gene>
<organism evidence="5 6">
    <name type="scientific">Prymnesium parvum</name>
    <name type="common">Toxic golden alga</name>
    <dbReference type="NCBI Taxonomy" id="97485"/>
    <lineage>
        <taxon>Eukaryota</taxon>
        <taxon>Haptista</taxon>
        <taxon>Haptophyta</taxon>
        <taxon>Prymnesiophyceae</taxon>
        <taxon>Prymnesiales</taxon>
        <taxon>Prymnesiaceae</taxon>
        <taxon>Prymnesium</taxon>
    </lineage>
</organism>
<feature type="domain" description="CUB" evidence="4">
    <location>
        <begin position="1"/>
        <end position="110"/>
    </location>
</feature>
<dbReference type="SMART" id="SM00004">
    <property type="entry name" value="NL"/>
    <property type="match status" value="7"/>
</dbReference>
<evidence type="ECO:0000256" key="2">
    <source>
        <dbReference type="ARBA" id="ARBA00023157"/>
    </source>
</evidence>
<dbReference type="EMBL" id="JBGBPQ010000027">
    <property type="protein sequence ID" value="KAL1498740.1"/>
    <property type="molecule type" value="Genomic_DNA"/>
</dbReference>
<dbReference type="Gene3D" id="4.10.470.20">
    <property type="match status" value="3"/>
</dbReference>
<dbReference type="InterPro" id="IPR000800">
    <property type="entry name" value="Notch_dom"/>
</dbReference>
<dbReference type="PROSITE" id="PS01180">
    <property type="entry name" value="CUB"/>
    <property type="match status" value="4"/>
</dbReference>
<dbReference type="CDD" id="cd00041">
    <property type="entry name" value="CUB"/>
    <property type="match status" value="4"/>
</dbReference>
<keyword evidence="2" id="KW-1015">Disulfide bond</keyword>
<accession>A0AB34IHG3</accession>
<evidence type="ECO:0000313" key="6">
    <source>
        <dbReference type="Proteomes" id="UP001515480"/>
    </source>
</evidence>
<feature type="domain" description="CUB" evidence="4">
    <location>
        <begin position="575"/>
        <end position="696"/>
    </location>
</feature>
<dbReference type="InterPro" id="IPR035914">
    <property type="entry name" value="Sperma_CUB_dom_sf"/>
</dbReference>
<evidence type="ECO:0000259" key="4">
    <source>
        <dbReference type="PROSITE" id="PS01180"/>
    </source>
</evidence>
<evidence type="ECO:0000256" key="1">
    <source>
        <dbReference type="ARBA" id="ARBA00022737"/>
    </source>
</evidence>
<name>A0AB34IHG3_PRYPA</name>
<dbReference type="SMART" id="SM00042">
    <property type="entry name" value="CUB"/>
    <property type="match status" value="4"/>
</dbReference>
<dbReference type="Pfam" id="PF00066">
    <property type="entry name" value="Notch"/>
    <property type="match status" value="5"/>
</dbReference>
<dbReference type="SUPFAM" id="SSF49854">
    <property type="entry name" value="Spermadhesin, CUB domain"/>
    <property type="match status" value="4"/>
</dbReference>
<sequence length="868" mass="94468">MCDVLTAPYGHLQSENGDYENGNVRCWVIRPPGKRRIHLSFLSFETELSFDVVHVYDGGDPSAPLLSPLEGFSGMETPAPLSSTGGELLLTFQADYFFHLAGFTFAWTSDDGADLPPPLCAPSCNATHDVGDGVCHAACFNAQCGWDGNDCSLPCNATSKCDFYQVADGTCDPHCLVAGCGFDNQDCACNNTLTSPYGFASDGSDAQHDYNDSLRLCWQLKLEDPTKRIALSFARFDVEPYFDLVTIFDGPTEAHPPLFQGRGYSGIKLKGALDELQKNSSGSSMLIHFYSDATITESGFLFGWTTLPLPPPEKGCALDCTPDMPGNKICDPACMNSFCAWDKDDCRELECAAGCTTDMINNEVCDSACMNAECNYDGRDCECHNVRAAEAGFDDDGSSATDDYENGLQRCWLIRPKREGAKKITLSFQRFDVEETYDRVMVYDGNNSMSSKQLYPYSLSGDRLPHPVSSTGGQILITFESDLSITESGFAFGWTTEFESDGPLPHWQCSPQCNTSQIGDEVCHHACMNEACEWDGGDCSGSCEGTPLEGGGRAICQHDELGDGVCHHRCFTANCNYDYRDCECSNVLSEGGAYVNVSYADKEQLCWLIRPKLPMPVARITLSFRYFDTEAEDKLVVYDGQNMVDSLVLTPPGGLSGHRSGAALPRLTAHGGKLLLVFSSDKSARGAGFLFGWTSAVEGHEGEGCAWNCTEPMRGDGRCDAACMNAECNWDAPLGSSRSDCDGACTHGCTPPPPPPPPPSGGWVGWVVWLSLLACGCALCARAGGRGGDGAPVIGQMGTARMQPMEEGERRWSWNDLQYTAFSFYSQLRQIRDEVLAGQLRLADVPLRVRRATARPIRDEAEESQEML</sequence>
<keyword evidence="3" id="KW-0325">Glycoprotein</keyword>
<evidence type="ECO:0000256" key="3">
    <source>
        <dbReference type="ARBA" id="ARBA00023180"/>
    </source>
</evidence>
<reference evidence="5 6" key="1">
    <citation type="journal article" date="2024" name="Science">
        <title>Giant polyketide synthase enzymes in the biosynthesis of giant marine polyether toxins.</title>
        <authorList>
            <person name="Fallon T.R."/>
            <person name="Shende V.V."/>
            <person name="Wierzbicki I.H."/>
            <person name="Pendleton A.L."/>
            <person name="Watervoot N.F."/>
            <person name="Auber R.P."/>
            <person name="Gonzalez D.J."/>
            <person name="Wisecaver J.H."/>
            <person name="Moore B.S."/>
        </authorList>
    </citation>
    <scope>NUCLEOTIDE SEQUENCE [LARGE SCALE GENOMIC DNA]</scope>
    <source>
        <strain evidence="5 6">12B1</strain>
    </source>
</reference>
<dbReference type="Proteomes" id="UP001515480">
    <property type="component" value="Unassembled WGS sequence"/>
</dbReference>